<sequence length="115" mass="12444">MMKKMFKKLNNAKGFTLVELLAVIVILGIIVAIAVPAIGNIIDNSREDATLAERDMIIQAGKLAYAAGEFEASITVKELVDDGYLEDDDSITKLYDKKVTYSSGTFTTDVPIPGS</sequence>
<accession>A0A6A8DJ32</accession>
<evidence type="ECO:0000313" key="4">
    <source>
        <dbReference type="Proteomes" id="UP000799092"/>
    </source>
</evidence>
<dbReference type="Pfam" id="PF07963">
    <property type="entry name" value="N_methyl"/>
    <property type="match status" value="1"/>
</dbReference>
<comment type="caution">
    <text evidence="3">The sequence shown here is derived from an EMBL/GenBank/DDBJ whole genome shotgun (WGS) entry which is preliminary data.</text>
</comment>
<dbReference type="RefSeq" id="WP_153736611.1">
    <property type="nucleotide sequence ID" value="NZ_WJNG01000007.1"/>
</dbReference>
<dbReference type="SUPFAM" id="SSF54523">
    <property type="entry name" value="Pili subunits"/>
    <property type="match status" value="1"/>
</dbReference>
<evidence type="ECO:0000256" key="2">
    <source>
        <dbReference type="ARBA" id="ARBA00023287"/>
    </source>
</evidence>
<reference evidence="3" key="1">
    <citation type="submission" date="2019-11" db="EMBL/GenBank/DDBJ databases">
        <authorList>
            <person name="Li J."/>
        </authorList>
    </citation>
    <scope>NUCLEOTIDE SEQUENCE</scope>
    <source>
        <strain evidence="3">B6B</strain>
    </source>
</reference>
<dbReference type="InterPro" id="IPR012902">
    <property type="entry name" value="N_methyl_site"/>
</dbReference>
<comment type="subcellular location">
    <subcellularLocation>
        <location evidence="1">Cell surface</location>
    </subcellularLocation>
</comment>
<dbReference type="EMBL" id="WJNG01000007">
    <property type="protein sequence ID" value="MRH42967.1"/>
    <property type="molecule type" value="Genomic_DNA"/>
</dbReference>
<dbReference type="Gene3D" id="3.30.700.10">
    <property type="entry name" value="Glycoprotein, Type 4 Pilin"/>
    <property type="match status" value="1"/>
</dbReference>
<dbReference type="OrthoDB" id="2721912at2"/>
<evidence type="ECO:0000313" key="3">
    <source>
        <dbReference type="EMBL" id="MRH42967.1"/>
    </source>
</evidence>
<dbReference type="InterPro" id="IPR045584">
    <property type="entry name" value="Pilin-like"/>
</dbReference>
<dbReference type="GO" id="GO:0030420">
    <property type="term" value="P:establishment of competence for transformation"/>
    <property type="evidence" value="ECO:0007669"/>
    <property type="project" value="UniProtKB-KW"/>
</dbReference>
<name>A0A6A8DJ32_9BACI</name>
<keyword evidence="2" id="KW-0178">Competence</keyword>
<gene>
    <name evidence="3" type="ORF">GH741_09745</name>
</gene>
<dbReference type="GO" id="GO:0009986">
    <property type="term" value="C:cell surface"/>
    <property type="evidence" value="ECO:0007669"/>
    <property type="project" value="UniProtKB-SubCell"/>
</dbReference>
<organism evidence="3 4">
    <name type="scientific">Aquibacillus halophilus</name>
    <dbReference type="NCBI Taxonomy" id="930132"/>
    <lineage>
        <taxon>Bacteria</taxon>
        <taxon>Bacillati</taxon>
        <taxon>Bacillota</taxon>
        <taxon>Bacilli</taxon>
        <taxon>Bacillales</taxon>
        <taxon>Bacillaceae</taxon>
        <taxon>Aquibacillus</taxon>
    </lineage>
</organism>
<dbReference type="Proteomes" id="UP000799092">
    <property type="component" value="Unassembled WGS sequence"/>
</dbReference>
<dbReference type="PROSITE" id="PS00409">
    <property type="entry name" value="PROKAR_NTER_METHYL"/>
    <property type="match status" value="1"/>
</dbReference>
<protein>
    <submittedName>
        <fullName evidence="3">Prepilin-type N-terminal cleavage/methylation domain-containing protein</fullName>
    </submittedName>
</protein>
<proteinExistence type="predicted"/>
<dbReference type="NCBIfam" id="TIGR02532">
    <property type="entry name" value="IV_pilin_GFxxxE"/>
    <property type="match status" value="1"/>
</dbReference>
<evidence type="ECO:0000256" key="1">
    <source>
        <dbReference type="ARBA" id="ARBA00004241"/>
    </source>
</evidence>
<dbReference type="AlphaFoldDB" id="A0A6A8DJ32"/>
<keyword evidence="4" id="KW-1185">Reference proteome</keyword>